<dbReference type="EMBL" id="BEYU01000072">
    <property type="protein sequence ID" value="GBG30174.1"/>
    <property type="molecule type" value="Genomic_DNA"/>
</dbReference>
<protein>
    <submittedName>
        <fullName evidence="2">Uncharacterized protein</fullName>
    </submittedName>
</protein>
<dbReference type="AlphaFoldDB" id="A0A2R5GQM1"/>
<feature type="region of interest" description="Disordered" evidence="1">
    <location>
        <begin position="21"/>
        <end position="90"/>
    </location>
</feature>
<keyword evidence="3" id="KW-1185">Reference proteome</keyword>
<gene>
    <name evidence="2" type="ORF">FCC1311_063942</name>
</gene>
<evidence type="ECO:0000313" key="3">
    <source>
        <dbReference type="Proteomes" id="UP000241890"/>
    </source>
</evidence>
<proteinExistence type="predicted"/>
<sequence>MGSKKTLSKFQPSRPLEQLLLELAGVKPGDLDDDAEPAAATPSTTTTSATTSPARKRSRSTSSSTGGTSVAANVGPRRAFANKKRRPEQDVDTLMTEARRLKHLGDKTEEPAKYMLYVRSSLKCMEACQLYILDSPVEKQVELLSNTAELLEFSAKRCLSKCRKALHGHNLGLLRRYAFTAALAHRLAATTRMARFAVKADKLSKVWMGIDATQAKIQRADHLRSTGVKVSATESPAFYVTPEEHSHLTQQSAFVLAEARDSVLGMELWQCAEQLEEDIANVSAELAEETLGALPDIGIMRSSTNLLDAVDAARQAIREDSTRFS</sequence>
<organism evidence="2 3">
    <name type="scientific">Hondaea fermentalgiana</name>
    <dbReference type="NCBI Taxonomy" id="2315210"/>
    <lineage>
        <taxon>Eukaryota</taxon>
        <taxon>Sar</taxon>
        <taxon>Stramenopiles</taxon>
        <taxon>Bigyra</taxon>
        <taxon>Labyrinthulomycetes</taxon>
        <taxon>Thraustochytrida</taxon>
        <taxon>Thraustochytriidae</taxon>
        <taxon>Hondaea</taxon>
    </lineage>
</organism>
<reference evidence="2 3" key="1">
    <citation type="submission" date="2017-12" db="EMBL/GenBank/DDBJ databases">
        <title>Sequencing, de novo assembly and annotation of complete genome of a new Thraustochytrid species, strain FCC1311.</title>
        <authorList>
            <person name="Sedici K."/>
            <person name="Godart F."/>
            <person name="Aiese Cigliano R."/>
            <person name="Sanseverino W."/>
            <person name="Barakat M."/>
            <person name="Ortet P."/>
            <person name="Marechal E."/>
            <person name="Cagnac O."/>
            <person name="Amato A."/>
        </authorList>
    </citation>
    <scope>NUCLEOTIDE SEQUENCE [LARGE SCALE GENOMIC DNA]</scope>
</reference>
<accession>A0A2R5GQM1</accession>
<comment type="caution">
    <text evidence="2">The sequence shown here is derived from an EMBL/GenBank/DDBJ whole genome shotgun (WGS) entry which is preliminary data.</text>
</comment>
<name>A0A2R5GQM1_9STRA</name>
<evidence type="ECO:0000313" key="2">
    <source>
        <dbReference type="EMBL" id="GBG30174.1"/>
    </source>
</evidence>
<evidence type="ECO:0000256" key="1">
    <source>
        <dbReference type="SAM" id="MobiDB-lite"/>
    </source>
</evidence>
<dbReference type="InParanoid" id="A0A2R5GQM1"/>
<feature type="compositionally biased region" description="Low complexity" evidence="1">
    <location>
        <begin position="60"/>
        <end position="72"/>
    </location>
</feature>
<feature type="compositionally biased region" description="Low complexity" evidence="1">
    <location>
        <begin position="37"/>
        <end position="53"/>
    </location>
</feature>
<dbReference type="Proteomes" id="UP000241890">
    <property type="component" value="Unassembled WGS sequence"/>
</dbReference>